<gene>
    <name evidence="1" type="ORF">LCGC14_1492230</name>
</gene>
<sequence length="23" mass="2548">MQSRDFIEQLMLKLGGVALIPST</sequence>
<comment type="caution">
    <text evidence="1">The sequence shown here is derived from an EMBL/GenBank/DDBJ whole genome shotgun (WGS) entry which is preliminary data.</text>
</comment>
<feature type="non-terminal residue" evidence="1">
    <location>
        <position position="23"/>
    </location>
</feature>
<dbReference type="AlphaFoldDB" id="A0A0F9J6F5"/>
<organism evidence="1">
    <name type="scientific">marine sediment metagenome</name>
    <dbReference type="NCBI Taxonomy" id="412755"/>
    <lineage>
        <taxon>unclassified sequences</taxon>
        <taxon>metagenomes</taxon>
        <taxon>ecological metagenomes</taxon>
    </lineage>
</organism>
<evidence type="ECO:0000313" key="1">
    <source>
        <dbReference type="EMBL" id="KKM65339.1"/>
    </source>
</evidence>
<protein>
    <submittedName>
        <fullName evidence="1">Uncharacterized protein</fullName>
    </submittedName>
</protein>
<accession>A0A0F9J6F5</accession>
<dbReference type="EMBL" id="LAZR01010741">
    <property type="protein sequence ID" value="KKM65339.1"/>
    <property type="molecule type" value="Genomic_DNA"/>
</dbReference>
<name>A0A0F9J6F5_9ZZZZ</name>
<proteinExistence type="predicted"/>
<reference evidence="1" key="1">
    <citation type="journal article" date="2015" name="Nature">
        <title>Complex archaea that bridge the gap between prokaryotes and eukaryotes.</title>
        <authorList>
            <person name="Spang A."/>
            <person name="Saw J.H."/>
            <person name="Jorgensen S.L."/>
            <person name="Zaremba-Niedzwiedzka K."/>
            <person name="Martijn J."/>
            <person name="Lind A.E."/>
            <person name="van Eijk R."/>
            <person name="Schleper C."/>
            <person name="Guy L."/>
            <person name="Ettema T.J."/>
        </authorList>
    </citation>
    <scope>NUCLEOTIDE SEQUENCE</scope>
</reference>